<keyword evidence="3" id="KW-1185">Reference proteome</keyword>
<protein>
    <recommendedName>
        <fullName evidence="4">Reverse transcriptase domain-containing protein</fullName>
    </recommendedName>
</protein>
<name>A0A813ZFW1_9BILA</name>
<dbReference type="AlphaFoldDB" id="A0A813ZFW1"/>
<gene>
    <name evidence="1" type="ORF">GPM918_LOCUS8522</name>
    <name evidence="2" type="ORF">SRO942_LOCUS8526</name>
</gene>
<dbReference type="EMBL" id="CAJNOQ010001493">
    <property type="protein sequence ID" value="CAF0898827.1"/>
    <property type="molecule type" value="Genomic_DNA"/>
</dbReference>
<proteinExistence type="predicted"/>
<evidence type="ECO:0008006" key="4">
    <source>
        <dbReference type="Google" id="ProtNLM"/>
    </source>
</evidence>
<dbReference type="OrthoDB" id="10056059at2759"/>
<evidence type="ECO:0000313" key="3">
    <source>
        <dbReference type="Proteomes" id="UP000663829"/>
    </source>
</evidence>
<accession>A0A813ZFW1</accession>
<evidence type="ECO:0000313" key="1">
    <source>
        <dbReference type="EMBL" id="CAF0898827.1"/>
    </source>
</evidence>
<dbReference type="Proteomes" id="UP000663829">
    <property type="component" value="Unassembled WGS sequence"/>
</dbReference>
<dbReference type="PANTHER" id="PTHR21301:SF10">
    <property type="entry name" value="REVERSE TRANSCRIPTASE DOMAIN-CONTAINING PROTEIN"/>
    <property type="match status" value="1"/>
</dbReference>
<evidence type="ECO:0000313" key="2">
    <source>
        <dbReference type="EMBL" id="CAF3681706.1"/>
    </source>
</evidence>
<reference evidence="1" key="1">
    <citation type="submission" date="2021-02" db="EMBL/GenBank/DDBJ databases">
        <authorList>
            <person name="Nowell W R."/>
        </authorList>
    </citation>
    <scope>NUCLEOTIDE SEQUENCE</scope>
</reference>
<organism evidence="1 3">
    <name type="scientific">Didymodactylos carnosus</name>
    <dbReference type="NCBI Taxonomy" id="1234261"/>
    <lineage>
        <taxon>Eukaryota</taxon>
        <taxon>Metazoa</taxon>
        <taxon>Spiralia</taxon>
        <taxon>Gnathifera</taxon>
        <taxon>Rotifera</taxon>
        <taxon>Eurotatoria</taxon>
        <taxon>Bdelloidea</taxon>
        <taxon>Philodinida</taxon>
        <taxon>Philodinidae</taxon>
        <taxon>Didymodactylos</taxon>
    </lineage>
</organism>
<sequence length="216" mass="24756">MPDKGKGVVILGRKEYIDKMNQILNDTTTFSRIYHDPTIYNEDKLIRTLLRLKEENFITDEEYKLARPTGSRPARIYGLPKIHKPNIPLRLILSATKTIAYGLGKILSIRLAPLRNSPFVVRDTGDFVKRVSALSSEDVKKKMISFDVTSLFTKVPLTYTIELILNELYPECTETCRGKPRTKQCSACKDHTNFETLFRSATSEGHPFSSKYQIHR</sequence>
<dbReference type="PANTHER" id="PTHR21301">
    <property type="entry name" value="REVERSE TRANSCRIPTASE"/>
    <property type="match status" value="1"/>
</dbReference>
<comment type="caution">
    <text evidence="1">The sequence shown here is derived from an EMBL/GenBank/DDBJ whole genome shotgun (WGS) entry which is preliminary data.</text>
</comment>
<dbReference type="Proteomes" id="UP000681722">
    <property type="component" value="Unassembled WGS sequence"/>
</dbReference>
<dbReference type="EMBL" id="CAJOBC010001494">
    <property type="protein sequence ID" value="CAF3681706.1"/>
    <property type="molecule type" value="Genomic_DNA"/>
</dbReference>